<keyword evidence="2" id="KW-1185">Reference proteome</keyword>
<dbReference type="Proteomes" id="UP001178508">
    <property type="component" value="Chromosome 2"/>
</dbReference>
<evidence type="ECO:0000313" key="1">
    <source>
        <dbReference type="EMBL" id="CAJ1051297.1"/>
    </source>
</evidence>
<organism evidence="1 2">
    <name type="scientific">Xyrichtys novacula</name>
    <name type="common">Pearly razorfish</name>
    <name type="synonym">Hemipteronotus novacula</name>
    <dbReference type="NCBI Taxonomy" id="13765"/>
    <lineage>
        <taxon>Eukaryota</taxon>
        <taxon>Metazoa</taxon>
        <taxon>Chordata</taxon>
        <taxon>Craniata</taxon>
        <taxon>Vertebrata</taxon>
        <taxon>Euteleostomi</taxon>
        <taxon>Actinopterygii</taxon>
        <taxon>Neopterygii</taxon>
        <taxon>Teleostei</taxon>
        <taxon>Neoteleostei</taxon>
        <taxon>Acanthomorphata</taxon>
        <taxon>Eupercaria</taxon>
        <taxon>Labriformes</taxon>
        <taxon>Labridae</taxon>
        <taxon>Xyrichtys</taxon>
    </lineage>
</organism>
<evidence type="ECO:0000313" key="2">
    <source>
        <dbReference type="Proteomes" id="UP001178508"/>
    </source>
</evidence>
<protein>
    <submittedName>
        <fullName evidence="1">Uncharacterized protein</fullName>
    </submittedName>
</protein>
<dbReference type="EMBL" id="OY660865">
    <property type="protein sequence ID" value="CAJ1051297.1"/>
    <property type="molecule type" value="Genomic_DNA"/>
</dbReference>
<accession>A0AAV1ER86</accession>
<gene>
    <name evidence="1" type="ORF">XNOV1_A001120</name>
</gene>
<reference evidence="1" key="1">
    <citation type="submission" date="2023-08" db="EMBL/GenBank/DDBJ databases">
        <authorList>
            <person name="Alioto T."/>
            <person name="Alioto T."/>
            <person name="Gomez Garrido J."/>
        </authorList>
    </citation>
    <scope>NUCLEOTIDE SEQUENCE</scope>
</reference>
<proteinExistence type="predicted"/>
<name>A0AAV1ER86_XYRNO</name>
<dbReference type="AlphaFoldDB" id="A0AAV1ER86"/>
<sequence length="111" mass="12655">MKTPLLNLAAQCTVFNATVNHLSPPRLADGRLSTALPALWVCLKQIGLRIHLLAPCLPQSGAPNFPEEHTLRVWTSVRYRDFVSHCFTHEMLIVLVRRQCLFASRFLKRFS</sequence>